<dbReference type="Proteomes" id="UP000482800">
    <property type="component" value="Unassembled WGS sequence"/>
</dbReference>
<reference evidence="1 2" key="1">
    <citation type="submission" date="2020-03" db="EMBL/GenBank/DDBJ databases">
        <title>Whole genome shotgun sequence of Phytohabitans houttuyneae NBRC 108639.</title>
        <authorList>
            <person name="Komaki H."/>
            <person name="Tamura T."/>
        </authorList>
    </citation>
    <scope>NUCLEOTIDE SEQUENCE [LARGE SCALE GENOMIC DNA]</scope>
    <source>
        <strain evidence="1 2">NBRC 108639</strain>
    </source>
</reference>
<accession>A0A6V8KR88</accession>
<keyword evidence="2" id="KW-1185">Reference proteome</keyword>
<name>A0A6V8KR88_9ACTN</name>
<evidence type="ECO:0000313" key="1">
    <source>
        <dbReference type="EMBL" id="GFJ84861.1"/>
    </source>
</evidence>
<comment type="caution">
    <text evidence="1">The sequence shown here is derived from an EMBL/GenBank/DDBJ whole genome shotgun (WGS) entry which is preliminary data.</text>
</comment>
<dbReference type="RefSeq" id="WP_173069635.1">
    <property type="nucleotide sequence ID" value="NZ_BAABGO010000048.1"/>
</dbReference>
<gene>
    <name evidence="1" type="ORF">Phou_090410</name>
</gene>
<dbReference type="InterPro" id="IPR045428">
    <property type="entry name" value="EACC1"/>
</dbReference>
<evidence type="ECO:0000313" key="2">
    <source>
        <dbReference type="Proteomes" id="UP000482800"/>
    </source>
</evidence>
<dbReference type="EMBL" id="BLPF01000004">
    <property type="protein sequence ID" value="GFJ84861.1"/>
    <property type="molecule type" value="Genomic_DNA"/>
</dbReference>
<dbReference type="AlphaFoldDB" id="A0A6V8KR88"/>
<dbReference type="Pfam" id="PF19953">
    <property type="entry name" value="EACC1"/>
    <property type="match status" value="1"/>
</dbReference>
<organism evidence="1 2">
    <name type="scientific">Phytohabitans houttuyneae</name>
    <dbReference type="NCBI Taxonomy" id="1076126"/>
    <lineage>
        <taxon>Bacteria</taxon>
        <taxon>Bacillati</taxon>
        <taxon>Actinomycetota</taxon>
        <taxon>Actinomycetes</taxon>
        <taxon>Micromonosporales</taxon>
        <taxon>Micromonosporaceae</taxon>
    </lineage>
</organism>
<protein>
    <submittedName>
        <fullName evidence="1">Uncharacterized protein</fullName>
    </submittedName>
</protein>
<proteinExistence type="predicted"/>
<sequence length="129" mass="14242">MSEGPDAVELMLSMHSDRFDADDERWITQELDLLADLARETGGVRRESIPATGDKGAVEAVILALGSAQAFTAAVQCWKAWLSRDRTRRIEVAWTIDGRRERIVVQGTAVDDATFAKLAQAIQVREGDQ</sequence>
<reference evidence="1 2" key="2">
    <citation type="submission" date="2020-03" db="EMBL/GenBank/DDBJ databases">
        <authorList>
            <person name="Ichikawa N."/>
            <person name="Kimura A."/>
            <person name="Kitahashi Y."/>
            <person name="Uohara A."/>
        </authorList>
    </citation>
    <scope>NUCLEOTIDE SEQUENCE [LARGE SCALE GENOMIC DNA]</scope>
    <source>
        <strain evidence="1 2">NBRC 108639</strain>
    </source>
</reference>